<dbReference type="EnsemblPlants" id="Bo3g042100.1">
    <property type="protein sequence ID" value="Bo3g042100.1"/>
    <property type="gene ID" value="Bo3g042100"/>
</dbReference>
<protein>
    <recommendedName>
        <fullName evidence="6">DUF4005 domain-containing protein</fullName>
    </recommendedName>
</protein>
<accession>A0A0D3B7I7</accession>
<evidence type="ECO:0000256" key="2">
    <source>
        <dbReference type="ARBA" id="ARBA00024341"/>
    </source>
</evidence>
<dbReference type="GO" id="GO:0005516">
    <property type="term" value="F:calmodulin binding"/>
    <property type="evidence" value="ECO:0007669"/>
    <property type="project" value="UniProtKB-KW"/>
</dbReference>
<dbReference type="eggNOG" id="ENOG502QSVK">
    <property type="taxonomic scope" value="Eukaryota"/>
</dbReference>
<evidence type="ECO:0008006" key="6">
    <source>
        <dbReference type="Google" id="ProtNLM"/>
    </source>
</evidence>
<feature type="compositionally biased region" description="Low complexity" evidence="3">
    <location>
        <begin position="137"/>
        <end position="152"/>
    </location>
</feature>
<keyword evidence="1" id="KW-0112">Calmodulin-binding</keyword>
<evidence type="ECO:0000313" key="5">
    <source>
        <dbReference type="Proteomes" id="UP000032141"/>
    </source>
</evidence>
<dbReference type="STRING" id="109376.A0A0D3B7I7"/>
<sequence>MCVPNPVLGNPGWKWVTRARRALRALKGIVRLQALVRGRQVRKHASVTLRCMQALARVQAREGWCDRKGTVDDIKTKLQQRQEGQFLAQNNSISYLKSQEFDKNSWGWRWLERWMVARPWETRLMDATDSDTPPPHTLSSSPGSSSICTSNTAASGTTGLVSDNSSSQANKYKPSHISMTESTKAKRRTNRALRQSMDEFQFRRSSPVLDPSYISSYEAERMK</sequence>
<dbReference type="AlphaFoldDB" id="A0A0D3B7I7"/>
<proteinExistence type="inferred from homology"/>
<feature type="compositionally biased region" description="Polar residues" evidence="3">
    <location>
        <begin position="153"/>
        <end position="170"/>
    </location>
</feature>
<dbReference type="PANTHER" id="PTHR32295">
    <property type="entry name" value="IQ-DOMAIN 5-RELATED"/>
    <property type="match status" value="1"/>
</dbReference>
<reference evidence="4" key="2">
    <citation type="submission" date="2015-03" db="UniProtKB">
        <authorList>
            <consortium name="EnsemblPlants"/>
        </authorList>
    </citation>
    <scope>IDENTIFICATION</scope>
</reference>
<comment type="similarity">
    <text evidence="2">Belongs to the IQD family.</text>
</comment>
<keyword evidence="5" id="KW-1185">Reference proteome</keyword>
<evidence type="ECO:0000313" key="4">
    <source>
        <dbReference type="EnsemblPlants" id="Bo3g042100.1"/>
    </source>
</evidence>
<dbReference type="PROSITE" id="PS50096">
    <property type="entry name" value="IQ"/>
    <property type="match status" value="1"/>
</dbReference>
<feature type="region of interest" description="Disordered" evidence="3">
    <location>
        <begin position="126"/>
        <end position="199"/>
    </location>
</feature>
<dbReference type="PANTHER" id="PTHR32295:SF95">
    <property type="entry name" value="PROTEIN IQ-DOMAIN 6"/>
    <property type="match status" value="1"/>
</dbReference>
<dbReference type="HOGENOM" id="CLU_1241640_0_0_1"/>
<dbReference type="Proteomes" id="UP000032141">
    <property type="component" value="Chromosome C3"/>
</dbReference>
<name>A0A0D3B7I7_BRAOL</name>
<evidence type="ECO:0000256" key="1">
    <source>
        <dbReference type="ARBA" id="ARBA00022860"/>
    </source>
</evidence>
<organism evidence="4 5">
    <name type="scientific">Brassica oleracea var. oleracea</name>
    <dbReference type="NCBI Taxonomy" id="109376"/>
    <lineage>
        <taxon>Eukaryota</taxon>
        <taxon>Viridiplantae</taxon>
        <taxon>Streptophyta</taxon>
        <taxon>Embryophyta</taxon>
        <taxon>Tracheophyta</taxon>
        <taxon>Spermatophyta</taxon>
        <taxon>Magnoliopsida</taxon>
        <taxon>eudicotyledons</taxon>
        <taxon>Gunneridae</taxon>
        <taxon>Pentapetalae</taxon>
        <taxon>rosids</taxon>
        <taxon>malvids</taxon>
        <taxon>Brassicales</taxon>
        <taxon>Brassicaceae</taxon>
        <taxon>Brassiceae</taxon>
        <taxon>Brassica</taxon>
    </lineage>
</organism>
<reference evidence="4 5" key="1">
    <citation type="journal article" date="2014" name="Genome Biol.">
        <title>Transcriptome and methylome profiling reveals relics of genome dominance in the mesopolyploid Brassica oleracea.</title>
        <authorList>
            <person name="Parkin I.A."/>
            <person name="Koh C."/>
            <person name="Tang H."/>
            <person name="Robinson S.J."/>
            <person name="Kagale S."/>
            <person name="Clarke W.E."/>
            <person name="Town C.D."/>
            <person name="Nixon J."/>
            <person name="Krishnakumar V."/>
            <person name="Bidwell S.L."/>
            <person name="Denoeud F."/>
            <person name="Belcram H."/>
            <person name="Links M.G."/>
            <person name="Just J."/>
            <person name="Clarke C."/>
            <person name="Bender T."/>
            <person name="Huebert T."/>
            <person name="Mason A.S."/>
            <person name="Pires J.C."/>
            <person name="Barker G."/>
            <person name="Moore J."/>
            <person name="Walley P.G."/>
            <person name="Manoli S."/>
            <person name="Batley J."/>
            <person name="Edwards D."/>
            <person name="Nelson M.N."/>
            <person name="Wang X."/>
            <person name="Paterson A.H."/>
            <person name="King G."/>
            <person name="Bancroft I."/>
            <person name="Chalhoub B."/>
            <person name="Sharpe A.G."/>
        </authorList>
    </citation>
    <scope>NUCLEOTIDE SEQUENCE</scope>
    <source>
        <strain evidence="4 5">cv. TO1000</strain>
    </source>
</reference>
<dbReference type="Gramene" id="Bo3g042100.1">
    <property type="protein sequence ID" value="Bo3g042100.1"/>
    <property type="gene ID" value="Bo3g042100"/>
</dbReference>
<evidence type="ECO:0000256" key="3">
    <source>
        <dbReference type="SAM" id="MobiDB-lite"/>
    </source>
</evidence>